<dbReference type="SUPFAM" id="SSF55909">
    <property type="entry name" value="Pentein"/>
    <property type="match status" value="1"/>
</dbReference>
<keyword evidence="1 2" id="KW-0378">Hydrolase</keyword>
<evidence type="ECO:0000313" key="4">
    <source>
        <dbReference type="Proteomes" id="UP000429958"/>
    </source>
</evidence>
<comment type="similarity">
    <text evidence="2">Belongs to the agmatine deiminase family.</text>
</comment>
<name>A0A7X2TDR6_9CLOT</name>
<dbReference type="HAMAP" id="MF_01841">
    <property type="entry name" value="Agmatine_deimin"/>
    <property type="match status" value="1"/>
</dbReference>
<sequence>MKHLRGIPAEDGFRMPGEFEPHEGCIMIWPCRPGSWGYDASRARRAFAQVAEAIADSEQVIMLTEKEGLPSAQRMLSSRILVVPMESDDAWARDTGPTFLVNGQGDVAGVDWQFNAWGGSYDGLYQSWVKDQELAERFCQRFGYPLYDARHFVLEGGSIHSDGDGTLLVTEACLLSPGRNPEMTKEEIEGQLKDYLGAEKVIWLPSGIYQDETNEHVDNVCAFARPGEVLLAWTEDREDPQYEMSQRNYEILAAETDHKGRRFLIHKLPVPRKPVRLTENEASALLAEPGEDKRVPGERMAASYVNFYLSNGGVILPQFGDENDGTAKEILGSCFPDRRLVPVYARDIIIGGGNIHCITQQIPAGRIRRRFL</sequence>
<comment type="catalytic activity">
    <reaction evidence="2">
        <text>agmatine + H2O = N-carbamoylputrescine + NH4(+)</text>
        <dbReference type="Rhea" id="RHEA:18037"/>
        <dbReference type="ChEBI" id="CHEBI:15377"/>
        <dbReference type="ChEBI" id="CHEBI:28938"/>
        <dbReference type="ChEBI" id="CHEBI:58145"/>
        <dbReference type="ChEBI" id="CHEBI:58318"/>
        <dbReference type="EC" id="3.5.3.12"/>
    </reaction>
</comment>
<evidence type="ECO:0000313" key="3">
    <source>
        <dbReference type="EMBL" id="MSS38212.1"/>
    </source>
</evidence>
<dbReference type="InterPro" id="IPR007466">
    <property type="entry name" value="Peptidyl-Arg-deiminase_porph"/>
</dbReference>
<accession>A0A7X2TDR6</accession>
<reference evidence="3 4" key="1">
    <citation type="submission" date="2019-08" db="EMBL/GenBank/DDBJ databases">
        <title>In-depth cultivation of the pig gut microbiome towards novel bacterial diversity and tailored functional studies.</title>
        <authorList>
            <person name="Wylensek D."/>
            <person name="Hitch T.C.A."/>
            <person name="Clavel T."/>
        </authorList>
    </citation>
    <scope>NUCLEOTIDE SEQUENCE [LARGE SCALE GENOMIC DNA]</scope>
    <source>
        <strain evidence="3 4">WCA-389-WT-23D1</strain>
    </source>
</reference>
<dbReference type="GO" id="GO:0009446">
    <property type="term" value="P:putrescine biosynthetic process"/>
    <property type="evidence" value="ECO:0007669"/>
    <property type="project" value="InterPro"/>
</dbReference>
<dbReference type="EC" id="3.5.3.12" evidence="2"/>
<proteinExistence type="inferred from homology"/>
<gene>
    <name evidence="2 3" type="primary">aguA</name>
    <name evidence="3" type="ORF">FYJ39_17150</name>
</gene>
<feature type="active site" description="Amidino-cysteine intermediate" evidence="2">
    <location>
        <position position="357"/>
    </location>
</feature>
<dbReference type="GO" id="GO:0004668">
    <property type="term" value="F:protein-arginine deiminase activity"/>
    <property type="evidence" value="ECO:0007669"/>
    <property type="project" value="InterPro"/>
</dbReference>
<dbReference type="PANTHER" id="PTHR31377:SF0">
    <property type="entry name" value="AGMATINE DEIMINASE-RELATED"/>
    <property type="match status" value="1"/>
</dbReference>
<dbReference type="PANTHER" id="PTHR31377">
    <property type="entry name" value="AGMATINE DEIMINASE-RELATED"/>
    <property type="match status" value="1"/>
</dbReference>
<dbReference type="NCBIfam" id="TIGR03380">
    <property type="entry name" value="agmatine_aguA"/>
    <property type="match status" value="1"/>
</dbReference>
<dbReference type="AlphaFoldDB" id="A0A7X2TDR6"/>
<evidence type="ECO:0000256" key="1">
    <source>
        <dbReference type="ARBA" id="ARBA00022801"/>
    </source>
</evidence>
<comment type="caution">
    <text evidence="3">The sequence shown here is derived from an EMBL/GenBank/DDBJ whole genome shotgun (WGS) entry which is preliminary data.</text>
</comment>
<dbReference type="NCBIfam" id="NF010070">
    <property type="entry name" value="PRK13551.1"/>
    <property type="match status" value="1"/>
</dbReference>
<dbReference type="EMBL" id="VUMD01000020">
    <property type="protein sequence ID" value="MSS38212.1"/>
    <property type="molecule type" value="Genomic_DNA"/>
</dbReference>
<dbReference type="GO" id="GO:0047632">
    <property type="term" value="F:agmatine deiminase activity"/>
    <property type="evidence" value="ECO:0007669"/>
    <property type="project" value="UniProtKB-UniRule"/>
</dbReference>
<evidence type="ECO:0000256" key="2">
    <source>
        <dbReference type="HAMAP-Rule" id="MF_01841"/>
    </source>
</evidence>
<organism evidence="3 4">
    <name type="scientific">Clostridium porci</name>
    <dbReference type="NCBI Taxonomy" id="2605778"/>
    <lineage>
        <taxon>Bacteria</taxon>
        <taxon>Bacillati</taxon>
        <taxon>Bacillota</taxon>
        <taxon>Clostridia</taxon>
        <taxon>Eubacteriales</taxon>
        <taxon>Clostridiaceae</taxon>
        <taxon>Clostridium</taxon>
    </lineage>
</organism>
<protein>
    <recommendedName>
        <fullName evidence="2">Putative agmatine deiminase</fullName>
        <ecNumber evidence="2">3.5.3.12</ecNumber>
    </recommendedName>
    <alternativeName>
        <fullName evidence="2">Agmatine iminohydrolase</fullName>
    </alternativeName>
</protein>
<dbReference type="InterPro" id="IPR017754">
    <property type="entry name" value="Agmatine_deiminase"/>
</dbReference>
<dbReference type="Gene3D" id="3.75.10.10">
    <property type="entry name" value="L-arginine/glycine Amidinotransferase, Chain A"/>
    <property type="match status" value="1"/>
</dbReference>
<dbReference type="Proteomes" id="UP000429958">
    <property type="component" value="Unassembled WGS sequence"/>
</dbReference>
<keyword evidence="4" id="KW-1185">Reference proteome</keyword>
<dbReference type="RefSeq" id="WP_154473653.1">
    <property type="nucleotide sequence ID" value="NZ_VUMD01000020.1"/>
</dbReference>
<dbReference type="Pfam" id="PF04371">
    <property type="entry name" value="PAD_porph"/>
    <property type="match status" value="1"/>
</dbReference>